<dbReference type="GO" id="GO:0005697">
    <property type="term" value="C:telomerase holoenzyme complex"/>
    <property type="evidence" value="ECO:0007669"/>
    <property type="project" value="EnsemblFungi"/>
</dbReference>
<dbReference type="GO" id="GO:0000460">
    <property type="term" value="P:maturation of 5.8S rRNA"/>
    <property type="evidence" value="ECO:0007669"/>
    <property type="project" value="EnsemblFungi"/>
</dbReference>
<dbReference type="GO" id="GO:0001682">
    <property type="term" value="P:tRNA 5'-leader removal"/>
    <property type="evidence" value="ECO:0007669"/>
    <property type="project" value="EnsemblFungi"/>
</dbReference>
<evidence type="ECO:0000259" key="1">
    <source>
        <dbReference type="Pfam" id="PF01918"/>
    </source>
</evidence>
<proteinExistence type="predicted"/>
<dbReference type="RefSeq" id="XP_001643843.1">
    <property type="nucleotide sequence ID" value="XM_001643793.1"/>
</dbReference>
<sequence>MSKLYYNNQFITDLIPNYNNNECLNLIENLILDQVLLNEKKKIEKSIKITKNDNIKKSIDRLLKLFSNDTDGGKRTICLYSLGNNLQKLLTILQIFKKIQKNTVKIIQYNKLTSFNQVTNKKGNELLESKKFIPILIVILTTEKITDNNSLNLESLGFTRQLD</sequence>
<feature type="domain" description="DNA/RNA-binding protein Alba-like" evidence="1">
    <location>
        <begin position="46"/>
        <end position="115"/>
    </location>
</feature>
<protein>
    <recommendedName>
        <fullName evidence="1">DNA/RNA-binding protein Alba-like domain-containing protein</fullName>
    </recommendedName>
</protein>
<reference evidence="2 3" key="1">
    <citation type="journal article" date="2007" name="Proc. Natl. Acad. Sci. U.S.A.">
        <title>Independent sorting-out of thousands of duplicated gene pairs in two yeast species descended from a whole-genome duplication.</title>
        <authorList>
            <person name="Scannell D.R."/>
            <person name="Frank A.C."/>
            <person name="Conant G.C."/>
            <person name="Byrne K.P."/>
            <person name="Woolfit M."/>
            <person name="Wolfe K.H."/>
        </authorList>
    </citation>
    <scope>NUCLEOTIDE SEQUENCE [LARGE SCALE GENOMIC DNA]</scope>
    <source>
        <strain evidence="3">ATCC 22028 / DSM 70294 / BCRC 21397 / CBS 2163 / NBRC 10782 / NRRL Y-8283 / UCD 57-17</strain>
    </source>
</reference>
<dbReference type="Pfam" id="PF01918">
    <property type="entry name" value="Alba"/>
    <property type="match status" value="1"/>
</dbReference>
<dbReference type="AlphaFoldDB" id="A7TP16"/>
<dbReference type="KEGG" id="vpo:Kpol_499p13"/>
<dbReference type="STRING" id="436907.A7TP16"/>
<dbReference type="OMA" id="KVETHNE"/>
<dbReference type="GO" id="GO:0042134">
    <property type="term" value="F:rRNA primary transcript binding"/>
    <property type="evidence" value="ECO:0007669"/>
    <property type="project" value="EnsemblFungi"/>
</dbReference>
<evidence type="ECO:0000313" key="3">
    <source>
        <dbReference type="Proteomes" id="UP000000267"/>
    </source>
</evidence>
<evidence type="ECO:0000313" key="2">
    <source>
        <dbReference type="EMBL" id="EDO15985.1"/>
    </source>
</evidence>
<dbReference type="GO" id="GO:0004526">
    <property type="term" value="F:ribonuclease P activity"/>
    <property type="evidence" value="ECO:0007669"/>
    <property type="project" value="EnsemblFungi"/>
</dbReference>
<accession>A7TP16</accession>
<dbReference type="GO" id="GO:0005829">
    <property type="term" value="C:cytosol"/>
    <property type="evidence" value="ECO:0007669"/>
    <property type="project" value="EnsemblFungi"/>
</dbReference>
<dbReference type="InterPro" id="IPR002775">
    <property type="entry name" value="DNA/RNA-bd_Alba-like"/>
</dbReference>
<dbReference type="Proteomes" id="UP000000267">
    <property type="component" value="Unassembled WGS sequence"/>
</dbReference>
<dbReference type="GO" id="GO:0000171">
    <property type="term" value="F:ribonuclease MRP activity"/>
    <property type="evidence" value="ECO:0007669"/>
    <property type="project" value="EnsemblFungi"/>
</dbReference>
<keyword evidence="3" id="KW-1185">Reference proteome</keyword>
<dbReference type="GeneID" id="5544122"/>
<dbReference type="PhylomeDB" id="A7TP16"/>
<dbReference type="EMBL" id="DS480437">
    <property type="protein sequence ID" value="EDO15985.1"/>
    <property type="molecule type" value="Genomic_DNA"/>
</dbReference>
<dbReference type="HOGENOM" id="CLU_115485_0_0_1"/>
<dbReference type="OrthoDB" id="4033941at2759"/>
<organism evidence="3">
    <name type="scientific">Vanderwaltozyma polyspora (strain ATCC 22028 / DSM 70294 / BCRC 21397 / CBS 2163 / NBRC 10782 / NRRL Y-8283 / UCD 57-17)</name>
    <name type="common">Kluyveromyces polysporus</name>
    <dbReference type="NCBI Taxonomy" id="436907"/>
    <lineage>
        <taxon>Eukaryota</taxon>
        <taxon>Fungi</taxon>
        <taxon>Dikarya</taxon>
        <taxon>Ascomycota</taxon>
        <taxon>Saccharomycotina</taxon>
        <taxon>Saccharomycetes</taxon>
        <taxon>Saccharomycetales</taxon>
        <taxon>Saccharomycetaceae</taxon>
        <taxon>Vanderwaltozyma</taxon>
    </lineage>
</organism>
<dbReference type="InParanoid" id="A7TP16"/>
<name>A7TP16_VANPO</name>
<dbReference type="GO" id="GO:0005655">
    <property type="term" value="C:nucleolar ribonuclease P complex"/>
    <property type="evidence" value="ECO:0007669"/>
    <property type="project" value="EnsemblFungi"/>
</dbReference>
<dbReference type="GO" id="GO:0000294">
    <property type="term" value="P:nuclear-transcribed mRNA catabolic process, RNase MRP-dependent"/>
    <property type="evidence" value="ECO:0007669"/>
    <property type="project" value="EnsemblFungi"/>
</dbReference>
<dbReference type="FunCoup" id="A7TP16">
    <property type="interactions" value="107"/>
</dbReference>
<dbReference type="GO" id="GO:0034965">
    <property type="term" value="P:intronic box C/D snoRNA processing"/>
    <property type="evidence" value="ECO:0007669"/>
    <property type="project" value="EnsemblFungi"/>
</dbReference>
<dbReference type="GO" id="GO:0000172">
    <property type="term" value="C:ribonuclease MRP complex"/>
    <property type="evidence" value="ECO:0007669"/>
    <property type="project" value="EnsemblFungi"/>
</dbReference>
<gene>
    <name evidence="2" type="ORF">Kpol_499p13</name>
</gene>